<reference evidence="2" key="1">
    <citation type="journal article" date="2011" name="MBio">
        <title>Novel metabolic attributes of the genus Cyanothece, comprising a group of unicellular nitrogen-fixing Cyanobacteria.</title>
        <authorList>
            <person name="Bandyopadhyay A."/>
            <person name="Elvitigala T."/>
            <person name="Welsh E."/>
            <person name="Stockel J."/>
            <person name="Liberton M."/>
            <person name="Min H."/>
            <person name="Sherman L.A."/>
            <person name="Pakrasi H.B."/>
        </authorList>
    </citation>
    <scope>NUCLEOTIDE SEQUENCE [LARGE SCALE GENOMIC DNA]</scope>
    <source>
        <strain evidence="2">PCC 8801</strain>
    </source>
</reference>
<sequence length="50" mass="5531">MNYQSLRLLIIVATVTVWVRLFVGAVQTLTNPTQTLSNSPVATTETIQIK</sequence>
<dbReference type="HOGENOM" id="CLU_3116991_0_0_3"/>
<name>B7K2Q1_RIPO1</name>
<accession>B7K2Q1</accession>
<dbReference type="KEGG" id="cyp:PCC8801_2433"/>
<evidence type="ECO:0000313" key="2">
    <source>
        <dbReference type="Proteomes" id="UP000008204"/>
    </source>
</evidence>
<keyword evidence="2" id="KW-1185">Reference proteome</keyword>
<organism evidence="1 2">
    <name type="scientific">Rippkaea orientalis (strain PCC 8801 / RF-1)</name>
    <name type="common">Cyanothece sp. (strain PCC 8801)</name>
    <dbReference type="NCBI Taxonomy" id="41431"/>
    <lineage>
        <taxon>Bacteria</taxon>
        <taxon>Bacillati</taxon>
        <taxon>Cyanobacteriota</taxon>
        <taxon>Cyanophyceae</taxon>
        <taxon>Oscillatoriophycideae</taxon>
        <taxon>Chroococcales</taxon>
        <taxon>Aphanothecaceae</taxon>
        <taxon>Rippkaea</taxon>
        <taxon>Rippkaea orientalis</taxon>
    </lineage>
</organism>
<dbReference type="AlphaFoldDB" id="B7K2Q1"/>
<dbReference type="RefSeq" id="WP_012595711.1">
    <property type="nucleotide sequence ID" value="NC_011726.1"/>
</dbReference>
<dbReference type="EMBL" id="CP001287">
    <property type="protein sequence ID" value="ACK66444.1"/>
    <property type="molecule type" value="Genomic_DNA"/>
</dbReference>
<protein>
    <submittedName>
        <fullName evidence="1">Uncharacterized protein</fullName>
    </submittedName>
</protein>
<dbReference type="Proteomes" id="UP000008204">
    <property type="component" value="Chromosome"/>
</dbReference>
<gene>
    <name evidence="1" type="ordered locus">PCC8801_2433</name>
</gene>
<evidence type="ECO:0000313" key="1">
    <source>
        <dbReference type="EMBL" id="ACK66444.1"/>
    </source>
</evidence>
<proteinExistence type="predicted"/>